<feature type="domain" description="YDG" evidence="14">
    <location>
        <begin position="203"/>
        <end position="352"/>
    </location>
</feature>
<keyword evidence="22" id="KW-1185">Reference proteome</keyword>
<dbReference type="EMBL" id="QZWG01000004">
    <property type="protein sequence ID" value="RZC16299.1"/>
    <property type="molecule type" value="Genomic_DNA"/>
</dbReference>
<dbReference type="InterPro" id="IPR036987">
    <property type="entry name" value="SRA-YDG_sf"/>
</dbReference>
<comment type="subcellular location">
    <subcellularLocation>
        <location evidence="1">Chromosome</location>
        <location evidence="1">Centromere</location>
    </subcellularLocation>
    <subcellularLocation>
        <location evidence="9">Nucleus</location>
    </subcellularLocation>
</comment>
<evidence type="ECO:0000259" key="11">
    <source>
        <dbReference type="PROSITE" id="PS50280"/>
    </source>
</evidence>
<dbReference type="EMBL" id="KN667373">
    <property type="protein sequence ID" value="KHN06910.1"/>
    <property type="molecule type" value="Genomic_DNA"/>
</dbReference>
<dbReference type="InterPro" id="IPR007728">
    <property type="entry name" value="Pre-SET_dom"/>
</dbReference>
<dbReference type="PANTHER" id="PTHR45660:SF73">
    <property type="entry name" value="HISTONE-LYSINE N-METHYLTRANSFERASE, H3 LYSINE-9 SPECIFIC SUVH1"/>
    <property type="match status" value="1"/>
</dbReference>
<evidence type="ECO:0000256" key="4">
    <source>
        <dbReference type="ARBA" id="ARBA00022679"/>
    </source>
</evidence>
<evidence type="ECO:0000313" key="18">
    <source>
        <dbReference type="EMBL" id="RZC16297.1"/>
    </source>
</evidence>
<keyword evidence="4 15" id="KW-0808">Transferase</keyword>
<evidence type="ECO:0000313" key="17">
    <source>
        <dbReference type="EMBL" id="RZC16296.1"/>
    </source>
</evidence>
<gene>
    <name evidence="16" type="ORF">D0Y65_009521</name>
    <name evidence="15" type="ORF">glysoja_044254</name>
</gene>
<dbReference type="Gene3D" id="2.170.270.10">
    <property type="entry name" value="SET domain"/>
    <property type="match status" value="1"/>
</dbReference>
<dbReference type="InterPro" id="IPR003616">
    <property type="entry name" value="Post-SET_dom"/>
</dbReference>
<dbReference type="SMART" id="SM00468">
    <property type="entry name" value="PreSET"/>
    <property type="match status" value="1"/>
</dbReference>
<dbReference type="GO" id="GO:0008270">
    <property type="term" value="F:zinc ion binding"/>
    <property type="evidence" value="ECO:0007669"/>
    <property type="project" value="InterPro"/>
</dbReference>
<dbReference type="InterPro" id="IPR003105">
    <property type="entry name" value="SRA_YDG"/>
</dbReference>
<accession>A0A0B2PC71</accession>
<feature type="region of interest" description="Disordered" evidence="10">
    <location>
        <begin position="51"/>
        <end position="140"/>
    </location>
</feature>
<feature type="domain" description="Post-SET" evidence="13">
    <location>
        <begin position="651"/>
        <end position="667"/>
    </location>
</feature>
<evidence type="ECO:0000259" key="13">
    <source>
        <dbReference type="PROSITE" id="PS50868"/>
    </source>
</evidence>
<evidence type="ECO:0000256" key="7">
    <source>
        <dbReference type="ARBA" id="ARBA00023242"/>
    </source>
</evidence>
<keyword evidence="5" id="KW-0949">S-adenosyl-L-methionine</keyword>
<dbReference type="PANTHER" id="PTHR45660">
    <property type="entry name" value="HISTONE-LYSINE N-METHYLTRANSFERASE SETMAR"/>
    <property type="match status" value="1"/>
</dbReference>
<dbReference type="GO" id="GO:0032259">
    <property type="term" value="P:methylation"/>
    <property type="evidence" value="ECO:0007669"/>
    <property type="project" value="UniProtKB-KW"/>
</dbReference>
<feature type="compositionally biased region" description="Polar residues" evidence="10">
    <location>
        <begin position="88"/>
        <end position="101"/>
    </location>
</feature>
<dbReference type="Pfam" id="PF05033">
    <property type="entry name" value="Pre-SET"/>
    <property type="match status" value="1"/>
</dbReference>
<keyword evidence="6" id="KW-0156">Chromatin regulator</keyword>
<dbReference type="Proteomes" id="UP000289340">
    <property type="component" value="Chromosome 4"/>
</dbReference>
<dbReference type="Gramene" id="XM_028372886.1">
    <property type="protein sequence ID" value="XP_028228687.1"/>
    <property type="gene ID" value="LOC114409426"/>
</dbReference>
<feature type="domain" description="Pre-SET" evidence="12">
    <location>
        <begin position="427"/>
        <end position="488"/>
    </location>
</feature>
<dbReference type="Gene3D" id="2.30.280.10">
    <property type="entry name" value="SRA-YDG"/>
    <property type="match status" value="1"/>
</dbReference>
<evidence type="ECO:0000256" key="5">
    <source>
        <dbReference type="ARBA" id="ARBA00022691"/>
    </source>
</evidence>
<dbReference type="EC" id="2.1.1.43" evidence="15 16"/>
<evidence type="ECO:0000256" key="3">
    <source>
        <dbReference type="ARBA" id="ARBA00022603"/>
    </source>
</evidence>
<evidence type="ECO:0000313" key="22">
    <source>
        <dbReference type="Proteomes" id="UP000289340"/>
    </source>
</evidence>
<evidence type="ECO:0000259" key="12">
    <source>
        <dbReference type="PROSITE" id="PS50867"/>
    </source>
</evidence>
<name>A0A0B2PC71_GLYSO</name>
<evidence type="ECO:0000256" key="2">
    <source>
        <dbReference type="ARBA" id="ARBA00022454"/>
    </source>
</evidence>
<dbReference type="EMBL" id="QZWG01000004">
    <property type="protein sequence ID" value="RZC16300.1"/>
    <property type="molecule type" value="Genomic_DNA"/>
</dbReference>
<dbReference type="InterPro" id="IPR001214">
    <property type="entry name" value="SET_dom"/>
</dbReference>
<evidence type="ECO:0000256" key="6">
    <source>
        <dbReference type="ARBA" id="ARBA00022853"/>
    </source>
</evidence>
<dbReference type="PROSITE" id="PS50868">
    <property type="entry name" value="POST_SET"/>
    <property type="match status" value="1"/>
</dbReference>
<dbReference type="InterPro" id="IPR015947">
    <property type="entry name" value="PUA-like_sf"/>
</dbReference>
<dbReference type="PROSITE" id="PS50280">
    <property type="entry name" value="SET"/>
    <property type="match status" value="1"/>
</dbReference>
<organism evidence="15">
    <name type="scientific">Glycine soja</name>
    <name type="common">Wild soybean</name>
    <dbReference type="NCBI Taxonomy" id="3848"/>
    <lineage>
        <taxon>Eukaryota</taxon>
        <taxon>Viridiplantae</taxon>
        <taxon>Streptophyta</taxon>
        <taxon>Embryophyta</taxon>
        <taxon>Tracheophyta</taxon>
        <taxon>Spermatophyta</taxon>
        <taxon>Magnoliopsida</taxon>
        <taxon>eudicotyledons</taxon>
        <taxon>Gunneridae</taxon>
        <taxon>Pentapetalae</taxon>
        <taxon>rosids</taxon>
        <taxon>fabids</taxon>
        <taxon>Fabales</taxon>
        <taxon>Fabaceae</taxon>
        <taxon>Papilionoideae</taxon>
        <taxon>50 kb inversion clade</taxon>
        <taxon>NPAAA clade</taxon>
        <taxon>indigoferoid/millettioid clade</taxon>
        <taxon>Phaseoleae</taxon>
        <taxon>Glycine</taxon>
        <taxon>Glycine subgen. Soja</taxon>
    </lineage>
</organism>
<proteinExistence type="predicted"/>
<dbReference type="InterPro" id="IPR025794">
    <property type="entry name" value="H3-K9-MeTrfase_plant"/>
</dbReference>
<feature type="domain" description="SET" evidence="11">
    <location>
        <begin position="491"/>
        <end position="636"/>
    </location>
</feature>
<dbReference type="Pfam" id="PF02182">
    <property type="entry name" value="SAD_SRA"/>
    <property type="match status" value="1"/>
</dbReference>
<dbReference type="EMBL" id="QZWG01000004">
    <property type="protein sequence ID" value="RZC16295.1"/>
    <property type="molecule type" value="Genomic_DNA"/>
</dbReference>
<protein>
    <submittedName>
        <fullName evidence="15 16">Histone-lysine N-methyltransferase, H3 lysine-9 specific SUVH1</fullName>
    </submittedName>
    <submittedName>
        <fullName evidence="17">Histone-lysine N-methyltransferase, H3 lysine-9 specific SUVH1 isoform B</fullName>
        <ecNumber evidence="15 16">2.1.1.43</ecNumber>
    </submittedName>
    <submittedName>
        <fullName evidence="18">Histone-lysine N-methyltransferase, H3 lysine-9 specific SUVH1 isoform C</fullName>
    </submittedName>
    <submittedName>
        <fullName evidence="19">Histone-lysine N-methyltransferase, H3 lysine-9 specific SUVH1 isoform D</fullName>
    </submittedName>
    <submittedName>
        <fullName evidence="20">Histone-lysine N-methyltransferase, H3 lysine-9 specific SUVH1 isoform E</fullName>
    </submittedName>
    <submittedName>
        <fullName evidence="21">Histone-lysine N-methyltransferase, H3 lysine-9 specific SUVH1 isoform F</fullName>
    </submittedName>
</protein>
<dbReference type="AlphaFoldDB" id="A0A0B2PC71"/>
<dbReference type="PROSITE" id="PS51015">
    <property type="entry name" value="YDG"/>
    <property type="match status" value="1"/>
</dbReference>
<dbReference type="FunFam" id="2.30.280.10:FF:000003">
    <property type="entry name" value="Histone-lysine N-methyltransferase, H3 lysine-9 specific SUVH5"/>
    <property type="match status" value="1"/>
</dbReference>
<dbReference type="GO" id="GO:0000775">
    <property type="term" value="C:chromosome, centromeric region"/>
    <property type="evidence" value="ECO:0007669"/>
    <property type="project" value="UniProtKB-SubCell"/>
</dbReference>
<keyword evidence="7 9" id="KW-0539">Nucleus</keyword>
<evidence type="ECO:0000256" key="9">
    <source>
        <dbReference type="PROSITE-ProRule" id="PRU00358"/>
    </source>
</evidence>
<dbReference type="PROSITE" id="PS50867">
    <property type="entry name" value="PRE_SET"/>
    <property type="match status" value="1"/>
</dbReference>
<dbReference type="GO" id="GO:0005634">
    <property type="term" value="C:nucleus"/>
    <property type="evidence" value="ECO:0007669"/>
    <property type="project" value="UniProtKB-SubCell"/>
</dbReference>
<evidence type="ECO:0000313" key="15">
    <source>
        <dbReference type="EMBL" id="KHN06910.1"/>
    </source>
</evidence>
<keyword evidence="2" id="KW-0158">Chromosome</keyword>
<dbReference type="InterPro" id="IPR046341">
    <property type="entry name" value="SET_dom_sf"/>
</dbReference>
<reference evidence="15" key="1">
    <citation type="submission" date="2014-07" db="EMBL/GenBank/DDBJ databases">
        <title>Identification of a novel salt tolerance gene in wild soybean by whole-genome sequencing.</title>
        <authorList>
            <person name="Lam H.-M."/>
            <person name="Qi X."/>
            <person name="Li M.-W."/>
            <person name="Liu X."/>
            <person name="Xie M."/>
            <person name="Ni M."/>
            <person name="Xu X."/>
        </authorList>
    </citation>
    <scope>NUCLEOTIDE SEQUENCE [LARGE SCALE GENOMIC DNA]</scope>
    <source>
        <tissue evidence="15">Root</tissue>
    </source>
</reference>
<keyword evidence="8" id="KW-0137">Centromere</keyword>
<dbReference type="InterPro" id="IPR051357">
    <property type="entry name" value="H3K9_HMTase_SUVAR3-9"/>
</dbReference>
<dbReference type="SUPFAM" id="SSF82199">
    <property type="entry name" value="SET domain"/>
    <property type="match status" value="1"/>
</dbReference>
<dbReference type="SUPFAM" id="SSF88697">
    <property type="entry name" value="PUA domain-like"/>
    <property type="match status" value="1"/>
</dbReference>
<evidence type="ECO:0000259" key="14">
    <source>
        <dbReference type="PROSITE" id="PS51015"/>
    </source>
</evidence>
<evidence type="ECO:0000256" key="8">
    <source>
        <dbReference type="ARBA" id="ARBA00023328"/>
    </source>
</evidence>
<dbReference type="EMBL" id="QZWG01000004">
    <property type="protein sequence ID" value="RZC16297.1"/>
    <property type="molecule type" value="Genomic_DNA"/>
</dbReference>
<evidence type="ECO:0000313" key="20">
    <source>
        <dbReference type="EMBL" id="RZC16299.1"/>
    </source>
</evidence>
<reference evidence="16 22" key="2">
    <citation type="submission" date="2018-09" db="EMBL/GenBank/DDBJ databases">
        <title>A high-quality reference genome of wild soybean provides a powerful tool to mine soybean genomes.</title>
        <authorList>
            <person name="Xie M."/>
            <person name="Chung C.Y.L."/>
            <person name="Li M.-W."/>
            <person name="Wong F.-L."/>
            <person name="Chan T.-F."/>
            <person name="Lam H.-M."/>
        </authorList>
    </citation>
    <scope>NUCLEOTIDE SEQUENCE [LARGE SCALE GENOMIC DNA]</scope>
    <source>
        <strain evidence="22">cv. W05</strain>
        <tissue evidence="16">Hypocotyl of etiolated seedlings</tissue>
    </source>
</reference>
<dbReference type="SMART" id="SM00317">
    <property type="entry name" value="SET"/>
    <property type="match status" value="1"/>
</dbReference>
<dbReference type="EMBL" id="QZWG01000004">
    <property type="protein sequence ID" value="RZC16298.1"/>
    <property type="molecule type" value="Genomic_DNA"/>
</dbReference>
<dbReference type="GO" id="GO:0003690">
    <property type="term" value="F:double-stranded DNA binding"/>
    <property type="evidence" value="ECO:0007669"/>
    <property type="project" value="TreeGrafter"/>
</dbReference>
<dbReference type="Gramene" id="XM_028372887.1">
    <property type="protein sequence ID" value="XP_028228688.1"/>
    <property type="gene ID" value="LOC114409426"/>
</dbReference>
<evidence type="ECO:0000256" key="1">
    <source>
        <dbReference type="ARBA" id="ARBA00004584"/>
    </source>
</evidence>
<evidence type="ECO:0000313" key="16">
    <source>
        <dbReference type="EMBL" id="RZC16295.1"/>
    </source>
</evidence>
<feature type="compositionally biased region" description="Basic residues" evidence="10">
    <location>
        <begin position="104"/>
        <end position="115"/>
    </location>
</feature>
<keyword evidence="3 15" id="KW-0489">Methyltransferase</keyword>
<dbReference type="Pfam" id="PF00856">
    <property type="entry name" value="SET"/>
    <property type="match status" value="1"/>
</dbReference>
<evidence type="ECO:0000256" key="10">
    <source>
        <dbReference type="SAM" id="MobiDB-lite"/>
    </source>
</evidence>
<sequence>MEEGLGQNSVPPHGPIDKSKILDIKPLRSLIPIYSMSSQAPPAGQYPSGFSPFFPFGAPQQTPTGVTTRGAATPAPLRAYKNPLGAGDSSSTMNGFNGQDTSGKKKRGSPSRHTKSSVNKPKKSQEPPADLSGLVGISPAQREDGSREVVNIVLMAYDALRRRLCQLEEAKELSSGSIKRADLKACNTLMTRGIRTNMRKRIGAVPGIEIGDIFYFRMELCIVGLHAPSMGGIDALHIRGEFEEETLAVCIVSSGEYDDDAEDSDVIIYTGQGGNFFMNKDKHTTDQKLQRGNLALDRSSRQHNEVRVIRGMRDGVNPNNKIYVYDGLYKIQDSWIEKAKGGGGVFKYKLVRIPGQSSAFAVWKSIQKWKSGSPSRTGLILADLSNGAEGIPVSLVNEVNNVKAPTFFNYFHSLRHPKSFSLMQPSHGCTCIKACVPGDLNCSCIRRNEGDFPYTGNGILVSRKPLVHECGPTCQCFPNCKNRVSQTGLKHPMEVFRTKDRGWGLRSLDPIRAGTFICEYAGEVVDRGKVSQLVKEGDEYVFDTTRIYDQFKWNYEPRLLEEIGSNDSTEDYAMPYPLIITAKNIGNVARFMNHSCSPNVFWQPVVYEENNQSYLHVAFFALRHIPPMTELTYDYGLAQSDHAEGSSAAKGRKKCLCGSSKCRGSFG</sequence>
<dbReference type="GO" id="GO:0042054">
    <property type="term" value="F:histone methyltransferase activity"/>
    <property type="evidence" value="ECO:0007669"/>
    <property type="project" value="InterPro"/>
</dbReference>
<dbReference type="EMBL" id="QZWG01000004">
    <property type="protein sequence ID" value="RZC16296.1"/>
    <property type="molecule type" value="Genomic_DNA"/>
</dbReference>
<evidence type="ECO:0000313" key="21">
    <source>
        <dbReference type="EMBL" id="RZC16300.1"/>
    </source>
</evidence>
<dbReference type="PROSITE" id="PS51575">
    <property type="entry name" value="SAM_MT43_SUVAR39_2"/>
    <property type="match status" value="1"/>
</dbReference>
<evidence type="ECO:0000313" key="19">
    <source>
        <dbReference type="EMBL" id="RZC16298.1"/>
    </source>
</evidence>
<dbReference type="SMART" id="SM00466">
    <property type="entry name" value="SRA"/>
    <property type="match status" value="1"/>
</dbReference>
<dbReference type="Proteomes" id="UP000053555">
    <property type="component" value="Unassembled WGS sequence"/>
</dbReference>